<dbReference type="EMBL" id="HG970333">
    <property type="protein sequence ID" value="CEF78998.1"/>
    <property type="molecule type" value="Genomic_DNA"/>
</dbReference>
<dbReference type="InParanoid" id="I1S646"/>
<dbReference type="KEGG" id="fgr:FGSG_12317"/>
<dbReference type="AlphaFoldDB" id="I1S646"/>
<organism evidence="1 3">
    <name type="scientific">Gibberella zeae (strain ATCC MYA-4620 / CBS 123657 / FGSC 9075 / NRRL 31084 / PH-1)</name>
    <name type="common">Wheat head blight fungus</name>
    <name type="synonym">Fusarium graminearum</name>
    <dbReference type="NCBI Taxonomy" id="229533"/>
    <lineage>
        <taxon>Eukaryota</taxon>
        <taxon>Fungi</taxon>
        <taxon>Dikarya</taxon>
        <taxon>Ascomycota</taxon>
        <taxon>Pezizomycotina</taxon>
        <taxon>Sordariomycetes</taxon>
        <taxon>Hypocreomycetidae</taxon>
        <taxon>Hypocreales</taxon>
        <taxon>Nectriaceae</taxon>
        <taxon>Fusarium</taxon>
    </lineage>
</organism>
<evidence type="ECO:0000313" key="2">
    <source>
        <dbReference type="EnsemblFungi" id="CEF78998"/>
    </source>
</evidence>
<evidence type="ECO:0000313" key="3">
    <source>
        <dbReference type="Proteomes" id="UP000070720"/>
    </source>
</evidence>
<reference evidence="2 3" key="1">
    <citation type="journal article" date="2007" name="Science">
        <title>The Fusarium graminearum genome reveals a link between localized polymorphism and pathogen specialization.</title>
        <authorList>
            <person name="Cuomo C.A."/>
            <person name="Gueldener U."/>
            <person name="Xu J.-R."/>
            <person name="Trail F."/>
            <person name="Turgeon B.G."/>
            <person name="Di Pietro A."/>
            <person name="Walton J.D."/>
            <person name="Ma L.-J."/>
            <person name="Baker S.E."/>
            <person name="Rep M."/>
            <person name="Adam G."/>
            <person name="Antoniw J."/>
            <person name="Baldwin T."/>
            <person name="Calvo S.E."/>
            <person name="Chang Y.-L."/>
            <person name="DeCaprio D."/>
            <person name="Gale L.R."/>
            <person name="Gnerre S."/>
            <person name="Goswami R.S."/>
            <person name="Hammond-Kosack K."/>
            <person name="Harris L.J."/>
            <person name="Hilburn K."/>
            <person name="Kennell J.C."/>
            <person name="Kroken S."/>
            <person name="Magnuson J.K."/>
            <person name="Mannhaupt G."/>
            <person name="Mauceli E.W."/>
            <person name="Mewes H.-W."/>
            <person name="Mitterbauer R."/>
            <person name="Muehlbauer G."/>
            <person name="Muensterkoetter M."/>
            <person name="Nelson D."/>
            <person name="O'Donnell K."/>
            <person name="Ouellet T."/>
            <person name="Qi W."/>
            <person name="Quesneville H."/>
            <person name="Roncero M.I.G."/>
            <person name="Seong K.-Y."/>
            <person name="Tetko I.V."/>
            <person name="Urban M."/>
            <person name="Waalwijk C."/>
            <person name="Ward T.J."/>
            <person name="Yao J."/>
            <person name="Birren B.W."/>
            <person name="Kistler H.C."/>
        </authorList>
    </citation>
    <scope>NUCLEOTIDE SEQUENCE [LARGE SCALE GENOMIC DNA]</scope>
    <source>
        <strain evidence="3">ATCC MYA-4620 / CBS 123657 / FGSC 9075 / NRRL 31084 / PH-1</strain>
        <strain evidence="2">PH-1 / ATCC MYA-4620 / FGSC 9075 / NRRL 31084</strain>
    </source>
</reference>
<dbReference type="EnsemblFungi" id="CEF78998">
    <property type="protein sequence ID" value="CEF78998"/>
    <property type="gene ID" value="FGRRES_12317"/>
</dbReference>
<sequence>MIHVHPCFCHHQAMDVDGSNIDSGNKPTIKTTYRMLKHLHDCRPPLNLTSFSAKTVAPDPFSTPLSVAPPLTQGSRERDEQLVQDLPTITGATTTVTCEQNRSNNRRRLPLSFDL</sequence>
<name>I1S646_GIBZE</name>
<dbReference type="VEuPathDB" id="FungiDB:FGRAMPH1_01G14391"/>
<protein>
    <submittedName>
        <fullName evidence="1">Chromosome 2, complete genome</fullName>
    </submittedName>
</protein>
<keyword evidence="3" id="KW-1185">Reference proteome</keyword>
<accession>A0A098DJ61</accession>
<reference evidence="1 3" key="3">
    <citation type="journal article" date="2015" name="BMC Genomics">
        <title>The completed genome sequence of the pathogenic ascomycete fungus Fusarium graminearum.</title>
        <authorList>
            <person name="King R."/>
            <person name="Urban M."/>
            <person name="Hammond-Kosack M.C."/>
            <person name="Hassani-Pak K."/>
            <person name="Hammond-Kosack K.E."/>
        </authorList>
    </citation>
    <scope>NUCLEOTIDE SEQUENCE [LARGE SCALE GENOMIC DNA]</scope>
    <source>
        <strain evidence="3">ATCC MYA-4620 / CBS 123657 / FGSC 9075 / NRRL 31084 / PH-1</strain>
        <strain evidence="1">PH-1</strain>
    </source>
</reference>
<evidence type="ECO:0000313" key="1">
    <source>
        <dbReference type="EMBL" id="CEF78998.1"/>
    </source>
</evidence>
<accession>I1S646</accession>
<dbReference type="Proteomes" id="UP000070720">
    <property type="component" value="Chromosome 2"/>
</dbReference>
<reference evidence="2" key="4">
    <citation type="submission" date="2017-01" db="UniProtKB">
        <authorList>
            <consortium name="EnsemblFungi"/>
        </authorList>
    </citation>
    <scope>IDENTIFICATION</scope>
    <source>
        <strain evidence="2">PH-1 / ATCC MYA-4620 / FGSC 9075 / NRRL 31084</strain>
    </source>
</reference>
<dbReference type="HOGENOM" id="CLU_2109269_0_0_1"/>
<dbReference type="RefSeq" id="XP_011321577.1">
    <property type="nucleotide sequence ID" value="XM_011323275.1"/>
</dbReference>
<reference evidence="2 3" key="2">
    <citation type="journal article" date="2010" name="Nature">
        <title>Comparative genomics reveals mobile pathogenicity chromosomes in Fusarium.</title>
        <authorList>
            <person name="Ma L.J."/>
            <person name="van der Does H.C."/>
            <person name="Borkovich K.A."/>
            <person name="Coleman J.J."/>
            <person name="Daboussi M.J."/>
            <person name="Di Pietro A."/>
            <person name="Dufresne M."/>
            <person name="Freitag M."/>
            <person name="Grabherr M."/>
            <person name="Henrissat B."/>
            <person name="Houterman P.M."/>
            <person name="Kang S."/>
            <person name="Shim W.B."/>
            <person name="Woloshuk C."/>
            <person name="Xie X."/>
            <person name="Xu J.R."/>
            <person name="Antoniw J."/>
            <person name="Baker S.E."/>
            <person name="Bluhm B.H."/>
            <person name="Breakspear A."/>
            <person name="Brown D.W."/>
            <person name="Butchko R.A."/>
            <person name="Chapman S."/>
            <person name="Coulson R."/>
            <person name="Coutinho P.M."/>
            <person name="Danchin E.G."/>
            <person name="Diener A."/>
            <person name="Gale L.R."/>
            <person name="Gardiner D.M."/>
            <person name="Goff S."/>
            <person name="Hammond-Kosack K.E."/>
            <person name="Hilburn K."/>
            <person name="Hua-Van A."/>
            <person name="Jonkers W."/>
            <person name="Kazan K."/>
            <person name="Kodira C.D."/>
            <person name="Koehrsen M."/>
            <person name="Kumar L."/>
            <person name="Lee Y.H."/>
            <person name="Li L."/>
            <person name="Manners J.M."/>
            <person name="Miranda-Saavedra D."/>
            <person name="Mukherjee M."/>
            <person name="Park G."/>
            <person name="Park J."/>
            <person name="Park S.Y."/>
            <person name="Proctor R.H."/>
            <person name="Regev A."/>
            <person name="Ruiz-Roldan M.C."/>
            <person name="Sain D."/>
            <person name="Sakthikumar S."/>
            <person name="Sykes S."/>
            <person name="Schwartz D.C."/>
            <person name="Turgeon B.G."/>
            <person name="Wapinski I."/>
            <person name="Yoder O."/>
            <person name="Young S."/>
            <person name="Zeng Q."/>
            <person name="Zhou S."/>
            <person name="Galagan J."/>
            <person name="Cuomo C.A."/>
            <person name="Kistler H.C."/>
            <person name="Rep M."/>
        </authorList>
    </citation>
    <scope>GENOME REANNOTATION</scope>
    <source>
        <strain evidence="3">ATCC MYA-4620 / CBS 123657 / FGSC 9075 / NRRL 31084 / PH-1</strain>
        <strain evidence="2">PH-1 / ATCC MYA-4620 / FGSC 9075 / NRRL 31084</strain>
    </source>
</reference>
<proteinExistence type="predicted"/>
<gene>
    <name evidence="1" type="ORF">FGRAMPH1_01T14391</name>
</gene>